<gene>
    <name evidence="6" type="ORF">CLV88_11243</name>
</gene>
<dbReference type="Pfam" id="PF13377">
    <property type="entry name" value="Peripla_BP_3"/>
    <property type="match status" value="1"/>
</dbReference>
<feature type="domain" description="HTH lacI-type" evidence="5">
    <location>
        <begin position="58"/>
        <end position="112"/>
    </location>
</feature>
<evidence type="ECO:0000313" key="6">
    <source>
        <dbReference type="EMBL" id="PSL18119.1"/>
    </source>
</evidence>
<dbReference type="GO" id="GO:0003700">
    <property type="term" value="F:DNA-binding transcription factor activity"/>
    <property type="evidence" value="ECO:0007669"/>
    <property type="project" value="TreeGrafter"/>
</dbReference>
<accession>A0A2P8F8S5</accession>
<dbReference type="Gene3D" id="3.40.50.2300">
    <property type="match status" value="2"/>
</dbReference>
<proteinExistence type="predicted"/>
<name>A0A2P8F8S5_9RHOB</name>
<reference evidence="6 7" key="1">
    <citation type="submission" date="2018-03" db="EMBL/GenBank/DDBJ databases">
        <title>Genomic Encyclopedia of Archaeal and Bacterial Type Strains, Phase II (KMG-II): from individual species to whole genera.</title>
        <authorList>
            <person name="Goeker M."/>
        </authorList>
    </citation>
    <scope>NUCLEOTIDE SEQUENCE [LARGE SCALE GENOMIC DNA]</scope>
    <source>
        <strain evidence="6 7">DSM 100673</strain>
    </source>
</reference>
<dbReference type="InterPro" id="IPR046335">
    <property type="entry name" value="LacI/GalR-like_sensor"/>
</dbReference>
<evidence type="ECO:0000256" key="4">
    <source>
        <dbReference type="SAM" id="MobiDB-lite"/>
    </source>
</evidence>
<dbReference type="SMART" id="SM00354">
    <property type="entry name" value="HTH_LACI"/>
    <property type="match status" value="1"/>
</dbReference>
<evidence type="ECO:0000313" key="7">
    <source>
        <dbReference type="Proteomes" id="UP000240418"/>
    </source>
</evidence>
<protein>
    <submittedName>
        <fullName evidence="6">LacI family transcriptional regulator</fullName>
    </submittedName>
</protein>
<comment type="caution">
    <text evidence="6">The sequence shown here is derived from an EMBL/GenBank/DDBJ whole genome shotgun (WGS) entry which is preliminary data.</text>
</comment>
<dbReference type="PANTHER" id="PTHR30146:SF33">
    <property type="entry name" value="TRANSCRIPTIONAL REGULATOR"/>
    <property type="match status" value="1"/>
</dbReference>
<dbReference type="Pfam" id="PF00356">
    <property type="entry name" value="LacI"/>
    <property type="match status" value="1"/>
</dbReference>
<dbReference type="CDD" id="cd01392">
    <property type="entry name" value="HTH_LacI"/>
    <property type="match status" value="1"/>
</dbReference>
<dbReference type="PANTHER" id="PTHR30146">
    <property type="entry name" value="LACI-RELATED TRANSCRIPTIONAL REPRESSOR"/>
    <property type="match status" value="1"/>
</dbReference>
<keyword evidence="3" id="KW-0804">Transcription</keyword>
<evidence type="ECO:0000256" key="3">
    <source>
        <dbReference type="ARBA" id="ARBA00023163"/>
    </source>
</evidence>
<dbReference type="Proteomes" id="UP000240418">
    <property type="component" value="Unassembled WGS sequence"/>
</dbReference>
<keyword evidence="1" id="KW-0805">Transcription regulation</keyword>
<dbReference type="Gene3D" id="1.10.260.40">
    <property type="entry name" value="lambda repressor-like DNA-binding domains"/>
    <property type="match status" value="1"/>
</dbReference>
<dbReference type="CDD" id="cd06273">
    <property type="entry name" value="PBP1_LacI-like"/>
    <property type="match status" value="1"/>
</dbReference>
<dbReference type="InterPro" id="IPR000843">
    <property type="entry name" value="HTH_LacI"/>
</dbReference>
<dbReference type="SUPFAM" id="SSF53822">
    <property type="entry name" value="Periplasmic binding protein-like I"/>
    <property type="match status" value="1"/>
</dbReference>
<dbReference type="InterPro" id="IPR028082">
    <property type="entry name" value="Peripla_BP_I"/>
</dbReference>
<dbReference type="GO" id="GO:0000976">
    <property type="term" value="F:transcription cis-regulatory region binding"/>
    <property type="evidence" value="ECO:0007669"/>
    <property type="project" value="TreeGrafter"/>
</dbReference>
<evidence type="ECO:0000256" key="2">
    <source>
        <dbReference type="ARBA" id="ARBA00023125"/>
    </source>
</evidence>
<organism evidence="6 7">
    <name type="scientific">Shimia abyssi</name>
    <dbReference type="NCBI Taxonomy" id="1662395"/>
    <lineage>
        <taxon>Bacteria</taxon>
        <taxon>Pseudomonadati</taxon>
        <taxon>Pseudomonadota</taxon>
        <taxon>Alphaproteobacteria</taxon>
        <taxon>Rhodobacterales</taxon>
        <taxon>Roseobacteraceae</taxon>
    </lineage>
</organism>
<evidence type="ECO:0000256" key="1">
    <source>
        <dbReference type="ARBA" id="ARBA00023015"/>
    </source>
</evidence>
<evidence type="ECO:0000259" key="5">
    <source>
        <dbReference type="PROSITE" id="PS50932"/>
    </source>
</evidence>
<feature type="region of interest" description="Disordered" evidence="4">
    <location>
        <begin position="42"/>
        <end position="61"/>
    </location>
</feature>
<keyword evidence="7" id="KW-1185">Reference proteome</keyword>
<dbReference type="SUPFAM" id="SSF47413">
    <property type="entry name" value="lambda repressor-like DNA-binding domains"/>
    <property type="match status" value="1"/>
</dbReference>
<dbReference type="AlphaFoldDB" id="A0A2P8F8S5"/>
<dbReference type="PROSITE" id="PS50932">
    <property type="entry name" value="HTH_LACI_2"/>
    <property type="match status" value="1"/>
</dbReference>
<sequence length="388" mass="41849">MNVSAYIDLCKRLHLAWCEISCYWLKLELLGEGHALRADLDMGKSGQPRASGKRPSSPTLEDVARMSRVSTATVSRCLNNPSQVSEATREQVLKAVNALGYAPNFGARALAAKRTNTFGAIIPTMDNAIFARGLQAFQEELGRHGVTTLVASSSYSPELEEEQIRALVARGADALLLIGHDRTEKSYAFLEQHQIPYVVAWTFNKDQARPSIGFDNRKAMASLTEHVLRQGHRRIALVSAPKSGNDRARERCDGVHDAMMANGLEPADLVVIETPYSISNGAKAFERLMEQTNRPTAVLCGNDVLAAGALTMANKLGVDVPGEVSITGFDDIEIAEIVSPALTTVHVPHRNMGAGAAKLLVGMRNGASGATRIELQADIKLRASLGPV</sequence>
<dbReference type="EMBL" id="PYGJ01000012">
    <property type="protein sequence ID" value="PSL18119.1"/>
    <property type="molecule type" value="Genomic_DNA"/>
</dbReference>
<keyword evidence="2" id="KW-0238">DNA-binding</keyword>
<dbReference type="InterPro" id="IPR010982">
    <property type="entry name" value="Lambda_DNA-bd_dom_sf"/>
</dbReference>